<dbReference type="InterPro" id="IPR003593">
    <property type="entry name" value="AAA+_ATPase"/>
</dbReference>
<evidence type="ECO:0000313" key="5">
    <source>
        <dbReference type="EMBL" id="SMC85601.1"/>
    </source>
</evidence>
<evidence type="ECO:0000256" key="2">
    <source>
        <dbReference type="ARBA" id="ARBA00022840"/>
    </source>
</evidence>
<dbReference type="NCBIfam" id="TIGR02858">
    <property type="entry name" value="spore_III_AA"/>
    <property type="match status" value="1"/>
</dbReference>
<dbReference type="PANTHER" id="PTHR20953:SF3">
    <property type="entry name" value="P-LOOP CONTAINING NUCLEOSIDE TRIPHOSPHATE HYDROLASES SUPERFAMILY PROTEIN"/>
    <property type="match status" value="1"/>
</dbReference>
<dbReference type="AlphaFoldDB" id="A0A1W2CK87"/>
<name>A0A1W2CK87_9FIRM</name>
<dbReference type="InterPro" id="IPR014217">
    <property type="entry name" value="Spore_III_AA"/>
</dbReference>
<evidence type="ECO:0000256" key="3">
    <source>
        <dbReference type="SAM" id="MobiDB-lite"/>
    </source>
</evidence>
<protein>
    <submittedName>
        <fullName evidence="5">Stage III sporulation protein AA</fullName>
    </submittedName>
</protein>
<dbReference type="EMBL" id="FWXW01000010">
    <property type="protein sequence ID" value="SMC85601.1"/>
    <property type="molecule type" value="Genomic_DNA"/>
</dbReference>
<accession>A0A1W2CK87</accession>
<evidence type="ECO:0000313" key="6">
    <source>
        <dbReference type="Proteomes" id="UP000192790"/>
    </source>
</evidence>
<dbReference type="InterPro" id="IPR045735">
    <property type="entry name" value="Spore_III_AA_AAA+_ATPase"/>
</dbReference>
<keyword evidence="2" id="KW-0067">ATP-binding</keyword>
<organism evidence="5 6">
    <name type="scientific">Papillibacter cinnamivorans DSM 12816</name>
    <dbReference type="NCBI Taxonomy" id="1122930"/>
    <lineage>
        <taxon>Bacteria</taxon>
        <taxon>Bacillati</taxon>
        <taxon>Bacillota</taxon>
        <taxon>Clostridia</taxon>
        <taxon>Eubacteriales</taxon>
        <taxon>Oscillospiraceae</taxon>
        <taxon>Papillibacter</taxon>
    </lineage>
</organism>
<dbReference type="SMART" id="SM00382">
    <property type="entry name" value="AAA"/>
    <property type="match status" value="1"/>
</dbReference>
<dbReference type="PANTHER" id="PTHR20953">
    <property type="entry name" value="KINASE-RELATED"/>
    <property type="match status" value="1"/>
</dbReference>
<dbReference type="GO" id="GO:0005524">
    <property type="term" value="F:ATP binding"/>
    <property type="evidence" value="ECO:0007669"/>
    <property type="project" value="UniProtKB-KW"/>
</dbReference>
<keyword evidence="1" id="KW-0547">Nucleotide-binding</keyword>
<reference evidence="5 6" key="1">
    <citation type="submission" date="2017-04" db="EMBL/GenBank/DDBJ databases">
        <authorList>
            <person name="Afonso C.L."/>
            <person name="Miller P.J."/>
            <person name="Scott M.A."/>
            <person name="Spackman E."/>
            <person name="Goraichik I."/>
            <person name="Dimitrov K.M."/>
            <person name="Suarez D.L."/>
            <person name="Swayne D.E."/>
        </authorList>
    </citation>
    <scope>NUCLEOTIDE SEQUENCE [LARGE SCALE GENOMIC DNA]</scope>
    <source>
        <strain evidence="5 6">DSM 12816</strain>
    </source>
</reference>
<dbReference type="Proteomes" id="UP000192790">
    <property type="component" value="Unassembled WGS sequence"/>
</dbReference>
<dbReference type="InterPro" id="IPR027417">
    <property type="entry name" value="P-loop_NTPase"/>
</dbReference>
<dbReference type="SUPFAM" id="SSF52540">
    <property type="entry name" value="P-loop containing nucleoside triphosphate hydrolases"/>
    <property type="match status" value="1"/>
</dbReference>
<dbReference type="Pfam" id="PF19568">
    <property type="entry name" value="Spore_III_AA"/>
    <property type="match status" value="1"/>
</dbReference>
<keyword evidence="6" id="KW-1185">Reference proteome</keyword>
<sequence>MPGRRSRNRPAKPRPRTGRGSGPLSCEEYEARRYELAAELLPRRLRNVALGLDPARRGTAEEFRLRAGRPLTAVFPEGEEELPGGAERVVQGSDLNLTLDIATQLSAYSSVETLRAGYITVPGGFRIGVCGTAVLKDREVSNIKNVSSLALRISRERKGTAEEVLGALRENGRFQSTLILSPPGGGKTTLLRDLVRLLSDGSTGMPGYRVAVADERGEIAVCYNGTPQMDVGARTDVLDACPKAAGMMMLLRAMNPQIIAADEITAPEDIKALEAAANCGVKLAATAHAEGIPDLLSRPVYRSLLSLGIFKKAVVIRMVEGKRLFTVEDVPCCG</sequence>
<gene>
    <name evidence="5" type="ORF">SAMN02745168_0041</name>
</gene>
<proteinExistence type="predicted"/>
<feature type="region of interest" description="Disordered" evidence="3">
    <location>
        <begin position="1"/>
        <end position="24"/>
    </location>
</feature>
<dbReference type="Gene3D" id="3.40.50.300">
    <property type="entry name" value="P-loop containing nucleotide triphosphate hydrolases"/>
    <property type="match status" value="1"/>
</dbReference>
<feature type="domain" description="AAA+ ATPase" evidence="4">
    <location>
        <begin position="173"/>
        <end position="310"/>
    </location>
</feature>
<evidence type="ECO:0000259" key="4">
    <source>
        <dbReference type="SMART" id="SM00382"/>
    </source>
</evidence>
<feature type="compositionally biased region" description="Basic residues" evidence="3">
    <location>
        <begin position="1"/>
        <end position="17"/>
    </location>
</feature>
<evidence type="ECO:0000256" key="1">
    <source>
        <dbReference type="ARBA" id="ARBA00022741"/>
    </source>
</evidence>
<dbReference type="STRING" id="1122930.SAMN02745168_0041"/>
<dbReference type="OrthoDB" id="9768243at2"/>